<keyword evidence="5" id="KW-1185">Reference proteome</keyword>
<evidence type="ECO:0000256" key="2">
    <source>
        <dbReference type="ARBA" id="ARBA00022723"/>
    </source>
</evidence>
<dbReference type="RefSeq" id="WP_090959831.1">
    <property type="nucleotide sequence ID" value="NZ_FOOA01000002.1"/>
</dbReference>
<dbReference type="EMBL" id="JACIDO010000002">
    <property type="protein sequence ID" value="MBB3935143.1"/>
    <property type="molecule type" value="Genomic_DNA"/>
</dbReference>
<dbReference type="SUPFAM" id="SSF109854">
    <property type="entry name" value="DinB/YfiT-like putative metalloenzymes"/>
    <property type="match status" value="1"/>
</dbReference>
<reference evidence="4 5" key="1">
    <citation type="submission" date="2020-08" db="EMBL/GenBank/DDBJ databases">
        <title>Genomic Encyclopedia of Type Strains, Phase IV (KMG-IV): sequencing the most valuable type-strain genomes for metagenomic binning, comparative biology and taxonomic classification.</title>
        <authorList>
            <person name="Goeker M."/>
        </authorList>
    </citation>
    <scope>NUCLEOTIDE SEQUENCE [LARGE SCALE GENOMIC DNA]</scope>
    <source>
        <strain evidence="4 5">DSM 25024</strain>
    </source>
</reference>
<evidence type="ECO:0000256" key="1">
    <source>
        <dbReference type="ARBA" id="ARBA00008635"/>
    </source>
</evidence>
<dbReference type="AlphaFoldDB" id="A0A7W6BU64"/>
<protein>
    <submittedName>
        <fullName evidence="4">Putative damage-inducible protein DinB</fullName>
    </submittedName>
</protein>
<dbReference type="Gene3D" id="1.20.120.450">
    <property type="entry name" value="dinb family like domain"/>
    <property type="match status" value="1"/>
</dbReference>
<keyword evidence="2 3" id="KW-0479">Metal-binding</keyword>
<dbReference type="Pfam" id="PF05163">
    <property type="entry name" value="DinB"/>
    <property type="match status" value="1"/>
</dbReference>
<evidence type="ECO:0000313" key="4">
    <source>
        <dbReference type="EMBL" id="MBB3935143.1"/>
    </source>
</evidence>
<accession>A0A7W6BU64</accession>
<dbReference type="InterPro" id="IPR007837">
    <property type="entry name" value="DinB"/>
</dbReference>
<evidence type="ECO:0000256" key="3">
    <source>
        <dbReference type="PIRSR" id="PIRSR607837-1"/>
    </source>
</evidence>
<proteinExistence type="inferred from homology"/>
<dbReference type="PANTHER" id="PTHR37302:SF1">
    <property type="entry name" value="PROTEIN DINB"/>
    <property type="match status" value="1"/>
</dbReference>
<dbReference type="OrthoDB" id="9807509at2"/>
<dbReference type="Proteomes" id="UP000531216">
    <property type="component" value="Unassembled WGS sequence"/>
</dbReference>
<gene>
    <name evidence="4" type="ORF">GGR05_001271</name>
</gene>
<feature type="binding site" evidence="3">
    <location>
        <position position="49"/>
    </location>
    <ligand>
        <name>a divalent metal cation</name>
        <dbReference type="ChEBI" id="CHEBI:60240"/>
    </ligand>
</feature>
<feature type="binding site" evidence="3">
    <location>
        <position position="138"/>
    </location>
    <ligand>
        <name>a divalent metal cation</name>
        <dbReference type="ChEBI" id="CHEBI:60240"/>
    </ligand>
</feature>
<comment type="similarity">
    <text evidence="1">Belongs to the DinB family.</text>
</comment>
<sequence length="168" mass="18580">MYQEQFVTFAAYNEWANRRLFESASSLTPAQFAEDRGVFFRSLLGTLNHILCADRIWLRRFTGDGSAPDRLDAILYTEVDALRAAREAEDARLASYVGSLSESDLAMTIHYSPLTQPGVIEARLGPTLLHVFNHQTHHRGQASAVITGLGLPGPSMDLVAFLRDTGRG</sequence>
<organism evidence="4 5">
    <name type="scientific">Aureimonas phyllosphaerae</name>
    <dbReference type="NCBI Taxonomy" id="1166078"/>
    <lineage>
        <taxon>Bacteria</taxon>
        <taxon>Pseudomonadati</taxon>
        <taxon>Pseudomonadota</taxon>
        <taxon>Alphaproteobacteria</taxon>
        <taxon>Hyphomicrobiales</taxon>
        <taxon>Aurantimonadaceae</taxon>
        <taxon>Aureimonas</taxon>
    </lineage>
</organism>
<dbReference type="PANTHER" id="PTHR37302">
    <property type="entry name" value="SLR1116 PROTEIN"/>
    <property type="match status" value="1"/>
</dbReference>
<dbReference type="InterPro" id="IPR034660">
    <property type="entry name" value="DinB/YfiT-like"/>
</dbReference>
<feature type="binding site" evidence="3">
    <location>
        <position position="134"/>
    </location>
    <ligand>
        <name>a divalent metal cation</name>
        <dbReference type="ChEBI" id="CHEBI:60240"/>
    </ligand>
</feature>
<comment type="caution">
    <text evidence="4">The sequence shown here is derived from an EMBL/GenBank/DDBJ whole genome shotgun (WGS) entry which is preliminary data.</text>
</comment>
<name>A0A7W6BU64_9HYPH</name>
<evidence type="ECO:0000313" key="5">
    <source>
        <dbReference type="Proteomes" id="UP000531216"/>
    </source>
</evidence>
<dbReference type="GO" id="GO:0046872">
    <property type="term" value="F:metal ion binding"/>
    <property type="evidence" value="ECO:0007669"/>
    <property type="project" value="UniProtKB-KW"/>
</dbReference>